<organism evidence="1 2">
    <name type="scientific">Vanilla planifolia</name>
    <name type="common">Vanilla</name>
    <dbReference type="NCBI Taxonomy" id="51239"/>
    <lineage>
        <taxon>Eukaryota</taxon>
        <taxon>Viridiplantae</taxon>
        <taxon>Streptophyta</taxon>
        <taxon>Embryophyta</taxon>
        <taxon>Tracheophyta</taxon>
        <taxon>Spermatophyta</taxon>
        <taxon>Magnoliopsida</taxon>
        <taxon>Liliopsida</taxon>
        <taxon>Asparagales</taxon>
        <taxon>Orchidaceae</taxon>
        <taxon>Vanilloideae</taxon>
        <taxon>Vanilleae</taxon>
        <taxon>Vanilla</taxon>
    </lineage>
</organism>
<comment type="caution">
    <text evidence="1">The sequence shown here is derived from an EMBL/GenBank/DDBJ whole genome shotgun (WGS) entry which is preliminary data.</text>
</comment>
<dbReference type="OrthoDB" id="288590at2759"/>
<dbReference type="EMBL" id="JADCNL010000010">
    <property type="protein sequence ID" value="KAG0463564.1"/>
    <property type="molecule type" value="Genomic_DNA"/>
</dbReference>
<dbReference type="Proteomes" id="UP000636800">
    <property type="component" value="Chromosome 10"/>
</dbReference>
<reference evidence="1 2" key="1">
    <citation type="journal article" date="2020" name="Nat. Food">
        <title>A phased Vanilla planifolia genome enables genetic improvement of flavour and production.</title>
        <authorList>
            <person name="Hasing T."/>
            <person name="Tang H."/>
            <person name="Brym M."/>
            <person name="Khazi F."/>
            <person name="Huang T."/>
            <person name="Chambers A.H."/>
        </authorList>
    </citation>
    <scope>NUCLEOTIDE SEQUENCE [LARGE SCALE GENOMIC DNA]</scope>
    <source>
        <tissue evidence="1">Leaf</tissue>
    </source>
</reference>
<accession>A0A835Q0Y1</accession>
<proteinExistence type="predicted"/>
<evidence type="ECO:0000313" key="1">
    <source>
        <dbReference type="EMBL" id="KAG0463564.1"/>
    </source>
</evidence>
<name>A0A835Q0Y1_VANPL</name>
<protein>
    <submittedName>
        <fullName evidence="1">Uncharacterized protein</fullName>
    </submittedName>
</protein>
<gene>
    <name evidence="1" type="ORF">HPP92_019633</name>
</gene>
<sequence length="127" mass="14106">MMEETSSSLKLLQEGPVACIFPKQNHSVSSLLKHTESLASRGKQHLIPYGSHNQISSIFSLVMDTWGFTFCRRSTGGDRAMKQRTMNRTKPFGSPTPSQAFDHCGITKRSKPRLVHGCCIRTPPISS</sequence>
<dbReference type="AlphaFoldDB" id="A0A835Q0Y1"/>
<evidence type="ECO:0000313" key="2">
    <source>
        <dbReference type="Proteomes" id="UP000636800"/>
    </source>
</evidence>
<keyword evidence="2" id="KW-1185">Reference proteome</keyword>